<keyword evidence="1" id="KW-0812">Transmembrane</keyword>
<evidence type="ECO:0000313" key="2">
    <source>
        <dbReference type="EMBL" id="KGD67723.1"/>
    </source>
</evidence>
<keyword evidence="3" id="KW-1185">Reference proteome</keyword>
<name>A0A095TZB5_9FLAO</name>
<reference evidence="2 3" key="1">
    <citation type="submission" date="2014-09" db="EMBL/GenBank/DDBJ databases">
        <title>Whole Genome Shotgun of Flavobacterium aquatile LMG 4008.</title>
        <authorList>
            <person name="Gale A.N."/>
            <person name="Pipes S.E."/>
            <person name="Newman J.D."/>
        </authorList>
    </citation>
    <scope>NUCLEOTIDE SEQUENCE [LARGE SCALE GENOMIC DNA]</scope>
    <source>
        <strain evidence="2 3">LMG 4008</strain>
    </source>
</reference>
<feature type="transmembrane region" description="Helical" evidence="1">
    <location>
        <begin position="7"/>
        <end position="27"/>
    </location>
</feature>
<keyword evidence="1" id="KW-1133">Transmembrane helix</keyword>
<gene>
    <name evidence="2" type="ORF">LG45_11420</name>
</gene>
<accession>A0A095TZB5</accession>
<proteinExistence type="predicted"/>
<protein>
    <submittedName>
        <fullName evidence="2">Uncharacterized protein</fullName>
    </submittedName>
</protein>
<feature type="transmembrane region" description="Helical" evidence="1">
    <location>
        <begin position="111"/>
        <end position="131"/>
    </location>
</feature>
<comment type="caution">
    <text evidence="2">The sequence shown here is derived from an EMBL/GenBank/DDBJ whole genome shotgun (WGS) entry which is preliminary data.</text>
</comment>
<dbReference type="Proteomes" id="UP000029554">
    <property type="component" value="Unassembled WGS sequence"/>
</dbReference>
<feature type="transmembrane region" description="Helical" evidence="1">
    <location>
        <begin position="33"/>
        <end position="58"/>
    </location>
</feature>
<dbReference type="STRING" id="1453498.LG45_11420"/>
<organism evidence="2 3">
    <name type="scientific">Flavobacterium aquatile LMG 4008 = ATCC 11947</name>
    <dbReference type="NCBI Taxonomy" id="1453498"/>
    <lineage>
        <taxon>Bacteria</taxon>
        <taxon>Pseudomonadati</taxon>
        <taxon>Bacteroidota</taxon>
        <taxon>Flavobacteriia</taxon>
        <taxon>Flavobacteriales</taxon>
        <taxon>Flavobacteriaceae</taxon>
        <taxon>Flavobacterium</taxon>
    </lineage>
</organism>
<dbReference type="RefSeq" id="WP_035127178.1">
    <property type="nucleotide sequence ID" value="NZ_JRHH01000004.1"/>
</dbReference>
<evidence type="ECO:0000256" key="1">
    <source>
        <dbReference type="SAM" id="Phobius"/>
    </source>
</evidence>
<evidence type="ECO:0000313" key="3">
    <source>
        <dbReference type="Proteomes" id="UP000029554"/>
    </source>
</evidence>
<sequence>MMNSYRNYYLILLVISIGWILLGDNFYNNFAPLLFFIFGFPIFGFLYFTNLSNFSILLKNKKPELFKKVAIDYGYFKDEMINGINLFNSSGFYELDDEDLKRSYKKLKSSLNYLILSFGSFALIGILTIYIK</sequence>
<dbReference type="OrthoDB" id="1354781at2"/>
<dbReference type="AlphaFoldDB" id="A0A095TZB5"/>
<keyword evidence="1" id="KW-0472">Membrane</keyword>
<dbReference type="EMBL" id="JRHH01000004">
    <property type="protein sequence ID" value="KGD67723.1"/>
    <property type="molecule type" value="Genomic_DNA"/>
</dbReference>